<dbReference type="Gene3D" id="3.40.50.2300">
    <property type="match status" value="2"/>
</dbReference>
<dbReference type="CDD" id="cd06267">
    <property type="entry name" value="PBP1_LacI_sugar_binding-like"/>
    <property type="match status" value="1"/>
</dbReference>
<dbReference type="CDD" id="cd01392">
    <property type="entry name" value="HTH_LacI"/>
    <property type="match status" value="1"/>
</dbReference>
<keyword evidence="6" id="KW-1185">Reference proteome</keyword>
<evidence type="ECO:0000313" key="5">
    <source>
        <dbReference type="EMBL" id="MFC4264117.1"/>
    </source>
</evidence>
<dbReference type="Proteomes" id="UP001595773">
    <property type="component" value="Unassembled WGS sequence"/>
</dbReference>
<organism evidence="5 6">
    <name type="scientific">Arthrobacter cryoconiti</name>
    <dbReference type="NCBI Taxonomy" id="748907"/>
    <lineage>
        <taxon>Bacteria</taxon>
        <taxon>Bacillati</taxon>
        <taxon>Actinomycetota</taxon>
        <taxon>Actinomycetes</taxon>
        <taxon>Micrococcales</taxon>
        <taxon>Micrococcaceae</taxon>
        <taxon>Arthrobacter</taxon>
    </lineage>
</organism>
<keyword evidence="2 5" id="KW-0238">DNA-binding</keyword>
<feature type="domain" description="HTH lacI-type" evidence="4">
    <location>
        <begin position="3"/>
        <end position="58"/>
    </location>
</feature>
<dbReference type="PANTHER" id="PTHR30146">
    <property type="entry name" value="LACI-RELATED TRANSCRIPTIONAL REPRESSOR"/>
    <property type="match status" value="1"/>
</dbReference>
<dbReference type="PROSITE" id="PS50932">
    <property type="entry name" value="HTH_LACI_2"/>
    <property type="match status" value="1"/>
</dbReference>
<proteinExistence type="predicted"/>
<dbReference type="InterPro" id="IPR028082">
    <property type="entry name" value="Peripla_BP_I"/>
</dbReference>
<sequence length="366" mass="38016">MPVKLTEVAREAGVSLATASRVLNGSARTPAEDIAKRVRAAAEELGYVANAQAQALAKSTTGLVGLVVHDIADPYFSTFAHGVQKVASLSHHQVLLAGTDLPSEDAPPGDAELAAVRAFISYRTDAIILAASRVTDEDPRLAAALERYINSGGRVVVLGATKIAGASSLMVANKAGAMALATALIEHGTTHFAILAGPAERNTARARVDGFVEGLQAASLVPLATVHGPFTSRGGYDATVDLIHRLGLLAPTPNTTTGADTSRFPSPSGSPLCILVANDVMALGAMTALRTHGFRIPDDVQVAGFDDIPTLRDHSPALTTYRLPLEQMGQRAAELALEPQLRSPVTITGEVVLRESAGFTAPTTGK</sequence>
<name>A0ABV8QVB2_9MICC</name>
<accession>A0ABV8QVB2</accession>
<dbReference type="Pfam" id="PF13377">
    <property type="entry name" value="Peripla_BP_3"/>
    <property type="match status" value="1"/>
</dbReference>
<dbReference type="PROSITE" id="PS00356">
    <property type="entry name" value="HTH_LACI_1"/>
    <property type="match status" value="1"/>
</dbReference>
<dbReference type="EMBL" id="JBHSCQ010000002">
    <property type="protein sequence ID" value="MFC4264117.1"/>
    <property type="molecule type" value="Genomic_DNA"/>
</dbReference>
<dbReference type="InterPro" id="IPR010982">
    <property type="entry name" value="Lambda_DNA-bd_dom_sf"/>
</dbReference>
<evidence type="ECO:0000313" key="6">
    <source>
        <dbReference type="Proteomes" id="UP001595773"/>
    </source>
</evidence>
<dbReference type="PANTHER" id="PTHR30146:SF153">
    <property type="entry name" value="LACTOSE OPERON REPRESSOR"/>
    <property type="match status" value="1"/>
</dbReference>
<keyword evidence="3" id="KW-0804">Transcription</keyword>
<comment type="caution">
    <text evidence="5">The sequence shown here is derived from an EMBL/GenBank/DDBJ whole genome shotgun (WGS) entry which is preliminary data.</text>
</comment>
<dbReference type="SUPFAM" id="SSF53822">
    <property type="entry name" value="Periplasmic binding protein-like I"/>
    <property type="match status" value="1"/>
</dbReference>
<dbReference type="RefSeq" id="WP_230068561.1">
    <property type="nucleotide sequence ID" value="NZ_BAABLL010000013.1"/>
</dbReference>
<keyword evidence="1" id="KW-0805">Transcription regulation</keyword>
<reference evidence="6" key="1">
    <citation type="journal article" date="2019" name="Int. J. Syst. Evol. Microbiol.">
        <title>The Global Catalogue of Microorganisms (GCM) 10K type strain sequencing project: providing services to taxonomists for standard genome sequencing and annotation.</title>
        <authorList>
            <consortium name="The Broad Institute Genomics Platform"/>
            <consortium name="The Broad Institute Genome Sequencing Center for Infectious Disease"/>
            <person name="Wu L."/>
            <person name="Ma J."/>
        </authorList>
    </citation>
    <scope>NUCLEOTIDE SEQUENCE [LARGE SCALE GENOMIC DNA]</scope>
    <source>
        <strain evidence="6">CGMCC 1.10698</strain>
    </source>
</reference>
<evidence type="ECO:0000259" key="4">
    <source>
        <dbReference type="PROSITE" id="PS50932"/>
    </source>
</evidence>
<dbReference type="Gene3D" id="1.10.260.40">
    <property type="entry name" value="lambda repressor-like DNA-binding domains"/>
    <property type="match status" value="1"/>
</dbReference>
<dbReference type="Pfam" id="PF00356">
    <property type="entry name" value="LacI"/>
    <property type="match status" value="1"/>
</dbReference>
<protein>
    <submittedName>
        <fullName evidence="5">LacI family DNA-binding transcriptional regulator</fullName>
    </submittedName>
</protein>
<evidence type="ECO:0000256" key="1">
    <source>
        <dbReference type="ARBA" id="ARBA00023015"/>
    </source>
</evidence>
<dbReference type="SMART" id="SM00354">
    <property type="entry name" value="HTH_LACI"/>
    <property type="match status" value="1"/>
</dbReference>
<dbReference type="GO" id="GO:0003677">
    <property type="term" value="F:DNA binding"/>
    <property type="evidence" value="ECO:0007669"/>
    <property type="project" value="UniProtKB-KW"/>
</dbReference>
<dbReference type="InterPro" id="IPR000843">
    <property type="entry name" value="HTH_LacI"/>
</dbReference>
<evidence type="ECO:0000256" key="3">
    <source>
        <dbReference type="ARBA" id="ARBA00023163"/>
    </source>
</evidence>
<evidence type="ECO:0000256" key="2">
    <source>
        <dbReference type="ARBA" id="ARBA00023125"/>
    </source>
</evidence>
<dbReference type="InterPro" id="IPR046335">
    <property type="entry name" value="LacI/GalR-like_sensor"/>
</dbReference>
<dbReference type="SUPFAM" id="SSF47413">
    <property type="entry name" value="lambda repressor-like DNA-binding domains"/>
    <property type="match status" value="1"/>
</dbReference>
<gene>
    <name evidence="5" type="ORF">ACFOW9_00700</name>
</gene>